<reference evidence="1 2" key="1">
    <citation type="submission" date="2019-06" db="EMBL/GenBank/DDBJ databases">
        <title>Sequencing the genomes of 1000 actinobacteria strains.</title>
        <authorList>
            <person name="Klenk H.-P."/>
        </authorList>
    </citation>
    <scope>NUCLEOTIDE SEQUENCE [LARGE SCALE GENOMIC DNA]</scope>
    <source>
        <strain evidence="1 2">DSM 19828</strain>
    </source>
</reference>
<protein>
    <submittedName>
        <fullName evidence="1">Uncharacterized protein</fullName>
    </submittedName>
</protein>
<organism evidence="1 2">
    <name type="scientific">Yimella lutea</name>
    <dbReference type="NCBI Taxonomy" id="587872"/>
    <lineage>
        <taxon>Bacteria</taxon>
        <taxon>Bacillati</taxon>
        <taxon>Actinomycetota</taxon>
        <taxon>Actinomycetes</taxon>
        <taxon>Micrococcales</taxon>
        <taxon>Dermacoccaceae</taxon>
        <taxon>Yimella</taxon>
    </lineage>
</organism>
<dbReference type="RefSeq" id="WP_141927813.1">
    <property type="nucleotide sequence ID" value="NZ_BAABCI010000002.1"/>
</dbReference>
<dbReference type="Proteomes" id="UP000320806">
    <property type="component" value="Unassembled WGS sequence"/>
</dbReference>
<accession>A0A542EER5</accession>
<dbReference type="EMBL" id="VFMO01000001">
    <property type="protein sequence ID" value="TQJ13833.1"/>
    <property type="molecule type" value="Genomic_DNA"/>
</dbReference>
<gene>
    <name evidence="1" type="ORF">FB459_1268</name>
</gene>
<proteinExistence type="predicted"/>
<comment type="caution">
    <text evidence="1">The sequence shown here is derived from an EMBL/GenBank/DDBJ whole genome shotgun (WGS) entry which is preliminary data.</text>
</comment>
<name>A0A542EER5_9MICO</name>
<dbReference type="AlphaFoldDB" id="A0A542EER5"/>
<evidence type="ECO:0000313" key="1">
    <source>
        <dbReference type="EMBL" id="TQJ13833.1"/>
    </source>
</evidence>
<evidence type="ECO:0000313" key="2">
    <source>
        <dbReference type="Proteomes" id="UP000320806"/>
    </source>
</evidence>
<keyword evidence="2" id="KW-1185">Reference proteome</keyword>
<sequence length="110" mass="11893">MSTLLNPSTVLTLAEFEADMVLGAAIDAGLIRPGVILAVAGCDGGEVCRDEYGCQCSTRCWLCRAEAEWPSRREWCWNASVDGMPARVTFDLCTRCCDFLQPVIGGGRSV</sequence>